<feature type="compositionally biased region" description="Polar residues" evidence="5">
    <location>
        <begin position="868"/>
        <end position="887"/>
    </location>
</feature>
<feature type="compositionally biased region" description="Polar residues" evidence="5">
    <location>
        <begin position="1877"/>
        <end position="1887"/>
    </location>
</feature>
<feature type="region of interest" description="Disordered" evidence="5">
    <location>
        <begin position="1761"/>
        <end position="1853"/>
    </location>
</feature>
<evidence type="ECO:0000256" key="5">
    <source>
        <dbReference type="SAM" id="MobiDB-lite"/>
    </source>
</evidence>
<dbReference type="Pfam" id="PF00307">
    <property type="entry name" value="CH"/>
    <property type="match status" value="1"/>
</dbReference>
<feature type="region of interest" description="Disordered" evidence="5">
    <location>
        <begin position="635"/>
        <end position="697"/>
    </location>
</feature>
<dbReference type="Gene3D" id="1.10.418.10">
    <property type="entry name" value="Calponin-like domain"/>
    <property type="match status" value="1"/>
</dbReference>
<organism evidence="7">
    <name type="scientific">Timema cristinae</name>
    <name type="common">Walking stick</name>
    <dbReference type="NCBI Taxonomy" id="61476"/>
    <lineage>
        <taxon>Eukaryota</taxon>
        <taxon>Metazoa</taxon>
        <taxon>Ecdysozoa</taxon>
        <taxon>Arthropoda</taxon>
        <taxon>Hexapoda</taxon>
        <taxon>Insecta</taxon>
        <taxon>Pterygota</taxon>
        <taxon>Neoptera</taxon>
        <taxon>Polyneoptera</taxon>
        <taxon>Phasmatodea</taxon>
        <taxon>Timematodea</taxon>
        <taxon>Timematoidea</taxon>
        <taxon>Timematidae</taxon>
        <taxon>Timema</taxon>
    </lineage>
</organism>
<feature type="region of interest" description="Disordered" evidence="5">
    <location>
        <begin position="1665"/>
        <end position="1689"/>
    </location>
</feature>
<evidence type="ECO:0000256" key="1">
    <source>
        <dbReference type="ARBA" id="ARBA00022553"/>
    </source>
</evidence>
<feature type="region of interest" description="Disordered" evidence="5">
    <location>
        <begin position="531"/>
        <end position="601"/>
    </location>
</feature>
<evidence type="ECO:0000313" key="7">
    <source>
        <dbReference type="EMBL" id="CAD7392587.1"/>
    </source>
</evidence>
<feature type="region of interest" description="Disordered" evidence="5">
    <location>
        <begin position="986"/>
        <end position="1033"/>
    </location>
</feature>
<dbReference type="CDD" id="cd21200">
    <property type="entry name" value="CH_SMTN-like"/>
    <property type="match status" value="1"/>
</dbReference>
<dbReference type="FunFam" id="1.10.418.10:FF:000009">
    <property type="entry name" value="smoothelin isoform X2"/>
    <property type="match status" value="1"/>
</dbReference>
<keyword evidence="2 4" id="KW-0175">Coiled coil</keyword>
<feature type="region of interest" description="Disordered" evidence="5">
    <location>
        <begin position="355"/>
        <end position="380"/>
    </location>
</feature>
<dbReference type="Pfam" id="PF12510">
    <property type="entry name" value="Smoothelin"/>
    <property type="match status" value="1"/>
</dbReference>
<dbReference type="InterPro" id="IPR050540">
    <property type="entry name" value="F-actin_Monoox_Mical"/>
</dbReference>
<feature type="region of interest" description="Disordered" evidence="5">
    <location>
        <begin position="2159"/>
        <end position="2227"/>
    </location>
</feature>
<gene>
    <name evidence="7" type="ORF">TCEB3V08_LOCUS601</name>
</gene>
<dbReference type="InterPro" id="IPR001715">
    <property type="entry name" value="CH_dom"/>
</dbReference>
<feature type="compositionally biased region" description="Low complexity" evidence="5">
    <location>
        <begin position="640"/>
        <end position="656"/>
    </location>
</feature>
<dbReference type="PANTHER" id="PTHR23167:SF88">
    <property type="entry name" value="CALPONIN-HOMOLOGY (CH) DOMAIN-CONTAINING PROTEIN"/>
    <property type="match status" value="1"/>
</dbReference>
<comment type="similarity">
    <text evidence="3">Belongs to the smoothelin family.</text>
</comment>
<dbReference type="SMART" id="SM00033">
    <property type="entry name" value="CH"/>
    <property type="match status" value="1"/>
</dbReference>
<feature type="region of interest" description="Disordered" evidence="5">
    <location>
        <begin position="2264"/>
        <end position="2290"/>
    </location>
</feature>
<dbReference type="SUPFAM" id="SSF47576">
    <property type="entry name" value="Calponin-homology domain, CH-domain"/>
    <property type="match status" value="1"/>
</dbReference>
<feature type="region of interest" description="Disordered" evidence="5">
    <location>
        <begin position="2016"/>
        <end position="2037"/>
    </location>
</feature>
<evidence type="ECO:0000256" key="3">
    <source>
        <dbReference type="ARBA" id="ARBA00061655"/>
    </source>
</evidence>
<feature type="region of interest" description="Disordered" evidence="5">
    <location>
        <begin position="206"/>
        <end position="228"/>
    </location>
</feature>
<dbReference type="PANTHER" id="PTHR23167">
    <property type="entry name" value="CALPONIN HOMOLOGY DOMAIN-CONTAINING PROTEIN DDB_G0272472-RELATED"/>
    <property type="match status" value="1"/>
</dbReference>
<feature type="compositionally biased region" description="Low complexity" evidence="5">
    <location>
        <begin position="672"/>
        <end position="688"/>
    </location>
</feature>
<evidence type="ECO:0000256" key="2">
    <source>
        <dbReference type="ARBA" id="ARBA00023054"/>
    </source>
</evidence>
<feature type="compositionally biased region" description="Polar residues" evidence="5">
    <location>
        <begin position="1797"/>
        <end position="1817"/>
    </location>
</feature>
<feature type="domain" description="Calponin-homology (CH)" evidence="6">
    <location>
        <begin position="2300"/>
        <end position="2406"/>
    </location>
</feature>
<name>A0A7R9CBC7_TIMCR</name>
<feature type="compositionally biased region" description="Acidic residues" evidence="5">
    <location>
        <begin position="826"/>
        <end position="841"/>
    </location>
</feature>
<feature type="compositionally biased region" description="Low complexity" evidence="5">
    <location>
        <begin position="544"/>
        <end position="589"/>
    </location>
</feature>
<feature type="compositionally biased region" description="Polar residues" evidence="5">
    <location>
        <begin position="1895"/>
        <end position="1904"/>
    </location>
</feature>
<accession>A0A7R9CBC7</accession>
<dbReference type="InterPro" id="IPR022189">
    <property type="entry name" value="SMTN"/>
</dbReference>
<feature type="region of interest" description="Disordered" evidence="5">
    <location>
        <begin position="1440"/>
        <end position="1459"/>
    </location>
</feature>
<feature type="region of interest" description="Disordered" evidence="5">
    <location>
        <begin position="1146"/>
        <end position="1172"/>
    </location>
</feature>
<feature type="compositionally biased region" description="Low complexity" evidence="5">
    <location>
        <begin position="2270"/>
        <end position="2282"/>
    </location>
</feature>
<feature type="compositionally biased region" description="Basic and acidic residues" evidence="5">
    <location>
        <begin position="1832"/>
        <end position="1846"/>
    </location>
</feature>
<dbReference type="InterPro" id="IPR036872">
    <property type="entry name" value="CH_dom_sf"/>
</dbReference>
<protein>
    <recommendedName>
        <fullName evidence="6">Calponin-homology (CH) domain-containing protein</fullName>
    </recommendedName>
</protein>
<feature type="compositionally biased region" description="Acidic residues" evidence="5">
    <location>
        <begin position="1148"/>
        <end position="1160"/>
    </location>
</feature>
<feature type="region of interest" description="Disordered" evidence="5">
    <location>
        <begin position="1081"/>
        <end position="1102"/>
    </location>
</feature>
<feature type="compositionally biased region" description="Basic and acidic residues" evidence="5">
    <location>
        <begin position="355"/>
        <end position="371"/>
    </location>
</feature>
<feature type="region of interest" description="Disordered" evidence="5">
    <location>
        <begin position="1875"/>
        <end position="1904"/>
    </location>
</feature>
<feature type="compositionally biased region" description="Basic and acidic residues" evidence="5">
    <location>
        <begin position="2207"/>
        <end position="2227"/>
    </location>
</feature>
<feature type="coiled-coil region" evidence="4">
    <location>
        <begin position="487"/>
        <end position="514"/>
    </location>
</feature>
<dbReference type="PROSITE" id="PS50021">
    <property type="entry name" value="CH"/>
    <property type="match status" value="1"/>
</dbReference>
<proteinExistence type="inferred from homology"/>
<evidence type="ECO:0000259" key="6">
    <source>
        <dbReference type="PROSITE" id="PS50021"/>
    </source>
</evidence>
<feature type="compositionally biased region" description="Polar residues" evidence="5">
    <location>
        <begin position="993"/>
        <end position="1020"/>
    </location>
</feature>
<feature type="region of interest" description="Disordered" evidence="5">
    <location>
        <begin position="823"/>
        <end position="887"/>
    </location>
</feature>
<feature type="region of interest" description="Disordered" evidence="5">
    <location>
        <begin position="305"/>
        <end position="339"/>
    </location>
</feature>
<dbReference type="EMBL" id="OC316561">
    <property type="protein sequence ID" value="CAD7392587.1"/>
    <property type="molecule type" value="Genomic_DNA"/>
</dbReference>
<evidence type="ECO:0000256" key="4">
    <source>
        <dbReference type="SAM" id="Coils"/>
    </source>
</evidence>
<feature type="compositionally biased region" description="Polar residues" evidence="5">
    <location>
        <begin position="1440"/>
        <end position="1457"/>
    </location>
</feature>
<sequence length="2409" mass="265767">MRPQKQPATEITSSSCAAARRAYFGQDASWRSTYPDCLLSLSLATGHPTRPLSLKTDLKEKRCKCHFLAYSDSHSFSLTFVSEIECQACLGWFAGDEGWRSYLSQTSTSSTVSNGHEADLEDIWDEKLLRQLLEKCSDYEGRRQIRARLRIVMAEQKACAEVVAAALADEDSPSHSEKDDHADSESNVERGESLLLPFLVEHLRSSLHQQQHSEDKDSHSNMVDSGTESGEDLKFLAAGLRDSLELEKGEGLEPLGPSLLAEVGSALARLQASLQLGGEIALEPERREALLQLVSRLQASLRLPAPPWGDKTPTPALHTTVGGGNRRANRQNRHTVGVSREELADARRLLERKKLIKETYAPSEHEKDKPSSDGNNTVPQSQETLAYPVIKQYSAEDVSSSDLSVTAPVWKAFRPVRFVPRKSRSGASVSNNSTARPFIAYSHQQHGWATSQEQRRSSCSNIEQNSYSKLSSQIDMKTNSLGNDTITESNKDNLDGKERLIQNMENNNLNVLENENLDKPVALIHKEYRPGRKGEETVKPINKSLSQTSSLDSSSPQRSDSGNSVSDNVNSKPILSHHSSLDSSYSKSSTPQRSDSGASVPDKHINKQLAFYSSADNASAPLKSESGTSIDDRAQQKLLSHSSSASSSTSRTSSHSIGMTSVKAHVPQQPNSHSSHSKSSLSSSIDSGKNSKESTPQEMIKQTLNTAEIIPDLHRTASKNSREPSAFVPYLRSLAQNTHVPLCQSISLDETAISSLVPHNKLRGSLQHKPISHTHSLDSSKSDYDPSVILFTPEQSVQIAIHKAAINKQISIEEEKRQNLSQLYNSEDEDSDIEEEGEVSSDESRISDSEEEVEETDSTVIQAKDISKNTGDSYKSQAPQNTSQQVDAKNRIEIKPKNESQRVNYCNTKTENTYAKPFVPLVNSKSQAIKNSQNIEKNINGTNPNHYVNNSQDINVTKDVVPRHTNKDQDMVLGKLGVEQNKTIYSGDKNENYMPTSGADTQQTTSAQSKITQRPNSQNYRVPDTHGSHSNKTFQQQPFQSYKNVEHIVEGGTNNTTKQNQMHTVEARAQMFQQKAFSTPQYAYQKQNENSRPKEDSSVSSAQRLLQMATEDNKSSYRTQGRGERKVKMKRANTIDIPKPLNFYSVEGDTDYSSDEDYEGTGEPKNVNGSNNNQHRAAYLALRGPIRVGGVGTATDDGKVIPPVLKPRTESDRKFLAFLEQHSTGKSKSSLWNPDAIKSSGYSPVSRGGMHWNNRFSNIKTAFESPGETGKSQPVQGKPVVAGPASARKFWQSADDSVAVVKNNPASANDPKLSRQGSIFLRKLFEQKDQEKHEQQAKLPWTEKASEVPEDAVVVGSLTVAASHKGIRGTVLSKKQLFTSPHSPSAQHLVNTFSHAPLSAFKPIEKKVRNVVETNNQPWATPSVSGTVKQLAAQKFCTDTTQQSNSIPNTGLKTPSKQKLGFTPYSHSKQDIITSPISPTLPWTKDGFHAANDNGVLKPTLAKFENLSRETSPTPIPPPLPRSRSQERIAIPSTLSLFSPKHNSAPAPPPRAFVPPPNPLNLTPEQSFAISQGSYISSSLCVSKLSPPRIPSPPTLAAPNLVHNYDQTQENYCISDDYGENQEVYDTLSGYPQQEYIHEHNTSIPPKQTYSGSVTSRSAIYPSAIRNSKKVNQHPQKELPQDKLATPVRPKMSLPLQLSKTLDSPDGSLPSPEAFTAFSRVMTGPISQQAVVVTQTTHRRGDEELEGKSSAARNLTSVLTRFSSPSSESADISNEKSPVPMISVYKGNDDSTESDLYKSNSPHKNGASPNISSPSNYQDERFKKQMSRSRSPRYEKYKEGITRHNSDPNIRGMISDEQFSTNQQQLQQEANILGSRNGLSPRQNEGSNKPPAHSYDSNSITSQSLEPSRYQLSNYVRPISTESLITATSREELQESGESVLTTRLQIPVYNNVRSNSLQDISPTKSDNSDCGYSVSPATTASVSPSLVLRKSESWHQLAAEQTKRRPLSLALPDLPTAGSISGNRRSHPALPKTKSSHSLAFPKQFEAAMTPESVKKNQKKVEAYFNMSSSAKIGASSQTQSVQGQSGKLHLSTSFDKKSPINKATKQIPPSPDILDLDINLENVDEAFESLFKAAVSDGVKHKQPKRPQVLNLSYDERPEVSSHRLQPNELRRSGSSPQFAMKQQAWEESSGVRTTLARNLAPYDSARHSESTARSSVKDGDTVTHTEVTTKKSSFSTSAVGKTRASKAPLGQAISPFAKFQQLDKQTSKSAPSSPKTPGTAGAPLFKFTDPKLSRSASGVKDKLLYWSQSKTKEYKNIQIENFSTSWSNGLAFCALIHHFCPDAFDYETLKPEERRKNFELAFRVADDKAGIAPLLDVEDMVMMRKPDWKCVFTYVQSIYRRFKDED</sequence>
<feature type="compositionally biased region" description="Polar residues" evidence="5">
    <location>
        <begin position="1761"/>
        <end position="1776"/>
    </location>
</feature>
<keyword evidence="1" id="KW-0597">Phosphoprotein</keyword>
<reference evidence="7" key="1">
    <citation type="submission" date="2020-11" db="EMBL/GenBank/DDBJ databases">
        <authorList>
            <person name="Tran Van P."/>
        </authorList>
    </citation>
    <scope>NUCLEOTIDE SEQUENCE</scope>
</reference>